<organism evidence="3 4">
    <name type="scientific">Hypsibius exemplaris</name>
    <name type="common">Freshwater tardigrade</name>
    <dbReference type="NCBI Taxonomy" id="2072580"/>
    <lineage>
        <taxon>Eukaryota</taxon>
        <taxon>Metazoa</taxon>
        <taxon>Ecdysozoa</taxon>
        <taxon>Tardigrada</taxon>
        <taxon>Eutardigrada</taxon>
        <taxon>Parachela</taxon>
        <taxon>Hypsibioidea</taxon>
        <taxon>Hypsibiidae</taxon>
        <taxon>Hypsibius</taxon>
    </lineage>
</organism>
<reference evidence="4" key="1">
    <citation type="submission" date="2017-01" db="EMBL/GenBank/DDBJ databases">
        <title>Comparative genomics of anhydrobiosis in the tardigrade Hypsibius dujardini.</title>
        <authorList>
            <person name="Yoshida Y."/>
            <person name="Koutsovoulos G."/>
            <person name="Laetsch D."/>
            <person name="Stevens L."/>
            <person name="Kumar S."/>
            <person name="Horikawa D."/>
            <person name="Ishino K."/>
            <person name="Komine S."/>
            <person name="Tomita M."/>
            <person name="Blaxter M."/>
            <person name="Arakawa K."/>
        </authorList>
    </citation>
    <scope>NUCLEOTIDE SEQUENCE [LARGE SCALE GENOMIC DNA]</scope>
    <source>
        <strain evidence="4">Z151</strain>
    </source>
</reference>
<keyword evidence="2" id="KW-0732">Signal</keyword>
<feature type="signal peptide" evidence="2">
    <location>
        <begin position="1"/>
        <end position="24"/>
    </location>
</feature>
<feature type="compositionally biased region" description="Low complexity" evidence="1">
    <location>
        <begin position="375"/>
        <end position="387"/>
    </location>
</feature>
<evidence type="ECO:0000256" key="1">
    <source>
        <dbReference type="SAM" id="MobiDB-lite"/>
    </source>
</evidence>
<dbReference type="EMBL" id="MTYJ01000118">
    <property type="protein sequence ID" value="OQV13696.1"/>
    <property type="molecule type" value="Genomic_DNA"/>
</dbReference>
<proteinExistence type="predicted"/>
<evidence type="ECO:0000313" key="4">
    <source>
        <dbReference type="Proteomes" id="UP000192578"/>
    </source>
</evidence>
<feature type="region of interest" description="Disordered" evidence="1">
    <location>
        <begin position="375"/>
        <end position="402"/>
    </location>
</feature>
<dbReference type="InterPro" id="IPR032675">
    <property type="entry name" value="LRR_dom_sf"/>
</dbReference>
<evidence type="ECO:0000313" key="3">
    <source>
        <dbReference type="EMBL" id="OQV13696.1"/>
    </source>
</evidence>
<dbReference type="AlphaFoldDB" id="A0A1W0WES0"/>
<dbReference type="Proteomes" id="UP000192578">
    <property type="component" value="Unassembled WGS sequence"/>
</dbReference>
<evidence type="ECO:0000256" key="2">
    <source>
        <dbReference type="SAM" id="SignalP"/>
    </source>
</evidence>
<protein>
    <submittedName>
        <fullName evidence="3">Uncharacterized protein</fullName>
    </submittedName>
</protein>
<gene>
    <name evidence="3" type="ORF">BV898_12090</name>
</gene>
<comment type="caution">
    <text evidence="3">The sequence shown here is derived from an EMBL/GenBank/DDBJ whole genome shotgun (WGS) entry which is preliminary data.</text>
</comment>
<feature type="chain" id="PRO_5012777229" evidence="2">
    <location>
        <begin position="25"/>
        <end position="428"/>
    </location>
</feature>
<name>A0A1W0WES0_HYPEX</name>
<keyword evidence="4" id="KW-1185">Reference proteome</keyword>
<dbReference type="SUPFAM" id="SSF52058">
    <property type="entry name" value="L domain-like"/>
    <property type="match status" value="1"/>
</dbReference>
<sequence>MADHFILTILGLFYLGCAIGPVRSQDVQITELCNRLNDPDIVQCSDGEWPQHPIYFSSNIKTIRFSNIVFQLKETAKIEPLPATLTSLRELDFNYGLTYVNQTGALLPTFPLQRLTENINRSKIAKLSFSDVRLPRISQEFLAGFTGLEELTLFRCNIKGIMANAFESLRTLTTNPVSGVVEARSVFRDLTLSRNFELKLFPWEVLTYVSSSLKSVLLSFCPDLTEITFTPIESGNVTYSPMNKLEDVAIHDNPYLSALPEGALARGNGTGIVGAGNGTLYIEFIGNGNQCDGCALKSLIAWAAELPDVTTANRRKLRADCRVDCKDTLFGVVPPQAGWPIEAENSTFWAEFQAQQPAICNASVVKPCAAEYDPPVTTPRTTHRPSTPFVPTDSGPKSSSMARIPSGSGGLICLLSILLALWSIGKLA</sequence>
<accession>A0A1W0WES0</accession>
<dbReference type="Gene3D" id="3.80.10.10">
    <property type="entry name" value="Ribonuclease Inhibitor"/>
    <property type="match status" value="1"/>
</dbReference>